<evidence type="ECO:0000313" key="1">
    <source>
        <dbReference type="EMBL" id="AEA29035.1"/>
    </source>
</evidence>
<name>F2L762_PSEUX</name>
<gene>
    <name evidence="1" type="ORF">Psed_6973</name>
</gene>
<accession>F2L762</accession>
<geneLocation type="plasmid" evidence="1">
    <name>pPSED02</name>
</geneLocation>
<sequence length="32" mass="3582">MRLVEASLPYALLAVPQYSGLRQPTVRTEPPQ</sequence>
<protein>
    <submittedName>
        <fullName evidence="1">Uncharacterized protein</fullName>
    </submittedName>
</protein>
<organism evidence="1">
    <name type="scientific">Pseudonocardia dioxanivorans (strain ATCC 55486 / DSM 44775 / JCM 13855 / CB1190)</name>
    <dbReference type="NCBI Taxonomy" id="675635"/>
    <lineage>
        <taxon>Bacteria</taxon>
        <taxon>Bacillati</taxon>
        <taxon>Actinomycetota</taxon>
        <taxon>Actinomycetes</taxon>
        <taxon>Pseudonocardiales</taxon>
        <taxon>Pseudonocardiaceae</taxon>
        <taxon>Pseudonocardia</taxon>
    </lineage>
</organism>
<proteinExistence type="predicted"/>
<reference evidence="1" key="1">
    <citation type="journal article" date="2011" name="J. Bacteriol.">
        <title>Genome sequence of the 1,4-dioxane-degrading Pseudonocardia dioxanivorans strain CB1190.</title>
        <authorList>
            <person name="Sales C.M."/>
            <person name="Mahendra S."/>
            <person name="Grostern A."/>
            <person name="Parales R.E."/>
            <person name="Goodwin L.A."/>
            <person name="Woyke T."/>
            <person name="Nolan M."/>
            <person name="Lapidus A."/>
            <person name="Chertkov O."/>
            <person name="Ovchinnikova G."/>
            <person name="Sczyrba A."/>
            <person name="Alvarez-Cohen L."/>
        </authorList>
    </citation>
    <scope>NUCLEOTIDE SEQUENCE</scope>
    <source>
        <strain evidence="1">CB1190</strain>
        <plasmid evidence="1">pPSED02</plasmid>
    </source>
</reference>
<dbReference type="EMBL" id="CP002597">
    <property type="protein sequence ID" value="AEA29035.1"/>
    <property type="molecule type" value="Genomic_DNA"/>
</dbReference>
<keyword evidence="1" id="KW-0614">Plasmid</keyword>
<dbReference type="AlphaFoldDB" id="F2L762"/>